<dbReference type="InterPro" id="IPR023059">
    <property type="entry name" value="Foldase_PrsA"/>
</dbReference>
<evidence type="ECO:0000256" key="11">
    <source>
        <dbReference type="HAMAP-Rule" id="MF_01145"/>
    </source>
</evidence>
<dbReference type="PROSITE" id="PS51257">
    <property type="entry name" value="PROKAR_LIPOPROTEIN"/>
    <property type="match status" value="1"/>
</dbReference>
<dbReference type="InterPro" id="IPR000297">
    <property type="entry name" value="PPIase_PpiC"/>
</dbReference>
<evidence type="ECO:0000256" key="8">
    <source>
        <dbReference type="ARBA" id="ARBA00023139"/>
    </source>
</evidence>
<dbReference type="Pfam" id="PF00639">
    <property type="entry name" value="Rotamase"/>
    <property type="match status" value="1"/>
</dbReference>
<reference evidence="14 15" key="1">
    <citation type="submission" date="2020-08" db="EMBL/GenBank/DDBJ databases">
        <title>Genomic Encyclopedia of Type Strains, Phase IV (KMG-IV): sequencing the most valuable type-strain genomes for metagenomic binning, comparative biology and taxonomic classification.</title>
        <authorList>
            <person name="Goeker M."/>
        </authorList>
    </citation>
    <scope>NUCLEOTIDE SEQUENCE [LARGE SCALE GENOMIC DNA]</scope>
    <source>
        <strain evidence="14 15">DSM 5391</strain>
    </source>
</reference>
<evidence type="ECO:0000313" key="14">
    <source>
        <dbReference type="EMBL" id="MBB6443466.1"/>
    </source>
</evidence>
<feature type="domain" description="PpiC" evidence="13">
    <location>
        <begin position="136"/>
        <end position="226"/>
    </location>
</feature>
<keyword evidence="9 11" id="KW-0413">Isomerase</keyword>
<dbReference type="SUPFAM" id="SSF109998">
    <property type="entry name" value="Triger factor/SurA peptide-binding domain-like"/>
    <property type="match status" value="1"/>
</dbReference>
<organism evidence="14 15">
    <name type="scientific">Bacillus benzoevorans</name>
    <dbReference type="NCBI Taxonomy" id="1456"/>
    <lineage>
        <taxon>Bacteria</taxon>
        <taxon>Bacillati</taxon>
        <taxon>Bacillota</taxon>
        <taxon>Bacilli</taxon>
        <taxon>Bacillales</taxon>
        <taxon>Bacillaceae</taxon>
        <taxon>Bacillus</taxon>
    </lineage>
</organism>
<dbReference type="PROSITE" id="PS01096">
    <property type="entry name" value="PPIC_PPIASE_1"/>
    <property type="match status" value="1"/>
</dbReference>
<evidence type="ECO:0000313" key="15">
    <source>
        <dbReference type="Proteomes" id="UP000531594"/>
    </source>
</evidence>
<comment type="similarity">
    <text evidence="3 11">Belongs to the PrsA family.</text>
</comment>
<keyword evidence="15" id="KW-1185">Reference proteome</keyword>
<dbReference type="GO" id="GO:0003755">
    <property type="term" value="F:peptidyl-prolyl cis-trans isomerase activity"/>
    <property type="evidence" value="ECO:0007669"/>
    <property type="project" value="UniProtKB-UniRule"/>
</dbReference>
<dbReference type="InterPro" id="IPR023058">
    <property type="entry name" value="PPIase_PpiC_CS"/>
</dbReference>
<feature type="chain" id="PRO_5031171992" description="Foldase protein PrsA" evidence="12">
    <location>
        <begin position="26"/>
        <end position="294"/>
    </location>
</feature>
<dbReference type="EMBL" id="JACHGK010000001">
    <property type="protein sequence ID" value="MBB6443466.1"/>
    <property type="molecule type" value="Genomic_DNA"/>
</dbReference>
<dbReference type="Proteomes" id="UP000531594">
    <property type="component" value="Unassembled WGS sequence"/>
</dbReference>
<evidence type="ECO:0000256" key="2">
    <source>
        <dbReference type="ARBA" id="ARBA00004193"/>
    </source>
</evidence>
<dbReference type="RefSeq" id="WP_184521386.1">
    <property type="nucleotide sequence ID" value="NZ_JACHGK010000001.1"/>
</dbReference>
<dbReference type="GO" id="GO:0005886">
    <property type="term" value="C:plasma membrane"/>
    <property type="evidence" value="ECO:0007669"/>
    <property type="project" value="UniProtKB-SubCell"/>
</dbReference>
<keyword evidence="10 11" id="KW-0449">Lipoprotein</keyword>
<dbReference type="SUPFAM" id="SSF54534">
    <property type="entry name" value="FKBP-like"/>
    <property type="match status" value="1"/>
</dbReference>
<comment type="subcellular location">
    <subcellularLocation>
        <location evidence="2 11">Cell membrane</location>
        <topology evidence="2 11">Lipid-anchor</topology>
    </subcellularLocation>
</comment>
<gene>
    <name evidence="11" type="primary">prsA</name>
    <name evidence="14" type="ORF">HNR53_000054</name>
</gene>
<comment type="catalytic activity">
    <reaction evidence="1 11">
        <text>[protein]-peptidylproline (omega=180) = [protein]-peptidylproline (omega=0)</text>
        <dbReference type="Rhea" id="RHEA:16237"/>
        <dbReference type="Rhea" id="RHEA-COMP:10747"/>
        <dbReference type="Rhea" id="RHEA-COMP:10748"/>
        <dbReference type="ChEBI" id="CHEBI:83833"/>
        <dbReference type="ChEBI" id="CHEBI:83834"/>
        <dbReference type="EC" id="5.2.1.8"/>
    </reaction>
</comment>
<dbReference type="PANTHER" id="PTHR47245">
    <property type="entry name" value="PEPTIDYLPROLYL ISOMERASE"/>
    <property type="match status" value="1"/>
</dbReference>
<evidence type="ECO:0000256" key="12">
    <source>
        <dbReference type="SAM" id="SignalP"/>
    </source>
</evidence>
<dbReference type="GO" id="GO:0006457">
    <property type="term" value="P:protein folding"/>
    <property type="evidence" value="ECO:0007669"/>
    <property type="project" value="UniProtKB-UniRule"/>
</dbReference>
<evidence type="ECO:0000256" key="5">
    <source>
        <dbReference type="ARBA" id="ARBA00022729"/>
    </source>
</evidence>
<accession>A0A7X0HQ40</accession>
<evidence type="ECO:0000256" key="7">
    <source>
        <dbReference type="ARBA" id="ARBA00023136"/>
    </source>
</evidence>
<dbReference type="Gene3D" id="3.10.50.40">
    <property type="match status" value="1"/>
</dbReference>
<dbReference type="EC" id="5.2.1.8" evidence="11"/>
<dbReference type="PANTHER" id="PTHR47245:SF1">
    <property type="entry name" value="FOLDASE PROTEIN PRSA"/>
    <property type="match status" value="1"/>
</dbReference>
<keyword evidence="5 11" id="KW-0732">Signal</keyword>
<evidence type="ECO:0000256" key="4">
    <source>
        <dbReference type="ARBA" id="ARBA00022475"/>
    </source>
</evidence>
<keyword evidence="6 11" id="KW-0697">Rotamase</keyword>
<sequence length="294" mass="32691">MKKWILSLSLAAGVLALTACNSSEAVVESDAGKITKDELYEAMKDKYGQATLQELLYEKVLADKYEVSDKELNKKFNEIKTQLGDSFQMALLQYGYKDEAAFKAAVKTSMLQEKAALKSVKVSEKDVKEYYDKEYKPEIKARHILVADEATAKEVKAKLDAGGKFEDLAKEYSTDTGTAAKGGDLGWFGPGKMLPEFEAAAYALEKNAISEPVQSQYGYHIIQLLDKKPKEKFADVKDEMEYQLKLSKIDQASVQKAMDNEMKSANVKINDKDLQGVIQGTDAKSSDKATEEKK</sequence>
<keyword evidence="8 11" id="KW-0564">Palmitate</keyword>
<evidence type="ECO:0000259" key="13">
    <source>
        <dbReference type="PROSITE" id="PS50198"/>
    </source>
</evidence>
<dbReference type="PROSITE" id="PS50198">
    <property type="entry name" value="PPIC_PPIASE_2"/>
    <property type="match status" value="1"/>
</dbReference>
<evidence type="ECO:0000256" key="9">
    <source>
        <dbReference type="ARBA" id="ARBA00023235"/>
    </source>
</evidence>
<evidence type="ECO:0000256" key="1">
    <source>
        <dbReference type="ARBA" id="ARBA00000971"/>
    </source>
</evidence>
<dbReference type="InterPro" id="IPR046357">
    <property type="entry name" value="PPIase_dom_sf"/>
</dbReference>
<proteinExistence type="inferred from homology"/>
<keyword evidence="7 11" id="KW-0472">Membrane</keyword>
<evidence type="ECO:0000256" key="10">
    <source>
        <dbReference type="ARBA" id="ARBA00023288"/>
    </source>
</evidence>
<protein>
    <recommendedName>
        <fullName evidence="11">Foldase protein PrsA</fullName>
        <ecNumber evidence="11">5.2.1.8</ecNumber>
    </recommendedName>
</protein>
<dbReference type="HAMAP" id="MF_01145">
    <property type="entry name" value="Foldase_PrsA"/>
    <property type="match status" value="1"/>
</dbReference>
<feature type="signal peptide" evidence="12">
    <location>
        <begin position="1"/>
        <end position="25"/>
    </location>
</feature>
<keyword evidence="4 11" id="KW-1003">Cell membrane</keyword>
<comment type="caution">
    <text evidence="14">The sequence shown here is derived from an EMBL/GenBank/DDBJ whole genome shotgun (WGS) entry which is preliminary data.</text>
</comment>
<evidence type="ECO:0000256" key="3">
    <source>
        <dbReference type="ARBA" id="ARBA00006071"/>
    </source>
</evidence>
<dbReference type="InterPro" id="IPR027304">
    <property type="entry name" value="Trigger_fact/SurA_dom_sf"/>
</dbReference>
<dbReference type="AlphaFoldDB" id="A0A7X0HQ40"/>
<comment type="function">
    <text evidence="11">Plays a major role in protein secretion by helping the post-translocational extracellular folding of several secreted proteins.</text>
</comment>
<name>A0A7X0HQ40_9BACI</name>
<evidence type="ECO:0000256" key="6">
    <source>
        <dbReference type="ARBA" id="ARBA00023110"/>
    </source>
</evidence>
<dbReference type="InterPro" id="IPR050245">
    <property type="entry name" value="PrsA_foldase"/>
</dbReference>